<organism evidence="2 3">
    <name type="scientific">Candidatus Roizmanbacteria bacterium RIFCSPLOWO2_01_FULL_37_12</name>
    <dbReference type="NCBI Taxonomy" id="1802056"/>
    <lineage>
        <taxon>Bacteria</taxon>
        <taxon>Candidatus Roizmaniibacteriota</taxon>
    </lineage>
</organism>
<feature type="transmembrane region" description="Helical" evidence="1">
    <location>
        <begin position="131"/>
        <end position="149"/>
    </location>
</feature>
<evidence type="ECO:0000256" key="1">
    <source>
        <dbReference type="SAM" id="Phobius"/>
    </source>
</evidence>
<keyword evidence="1" id="KW-1133">Transmembrane helix</keyword>
<reference evidence="2 3" key="1">
    <citation type="journal article" date="2016" name="Nat. Commun.">
        <title>Thousands of microbial genomes shed light on interconnected biogeochemical processes in an aquifer system.</title>
        <authorList>
            <person name="Anantharaman K."/>
            <person name="Brown C.T."/>
            <person name="Hug L.A."/>
            <person name="Sharon I."/>
            <person name="Castelle C.J."/>
            <person name="Probst A.J."/>
            <person name="Thomas B.C."/>
            <person name="Singh A."/>
            <person name="Wilkins M.J."/>
            <person name="Karaoz U."/>
            <person name="Brodie E.L."/>
            <person name="Williams K.H."/>
            <person name="Hubbard S.S."/>
            <person name="Banfield J.F."/>
        </authorList>
    </citation>
    <scope>NUCLEOTIDE SEQUENCE [LARGE SCALE GENOMIC DNA]</scope>
</reference>
<evidence type="ECO:0000313" key="3">
    <source>
        <dbReference type="Proteomes" id="UP000177698"/>
    </source>
</evidence>
<feature type="transmembrane region" description="Helical" evidence="1">
    <location>
        <begin position="7"/>
        <end position="27"/>
    </location>
</feature>
<dbReference type="STRING" id="1802056.A2954_01410"/>
<proteinExistence type="predicted"/>
<name>A0A1F7IGJ2_9BACT</name>
<protein>
    <submittedName>
        <fullName evidence="2">Uncharacterized protein</fullName>
    </submittedName>
</protein>
<dbReference type="AlphaFoldDB" id="A0A1F7IGJ2"/>
<evidence type="ECO:0000313" key="2">
    <source>
        <dbReference type="EMBL" id="OGK42483.1"/>
    </source>
</evidence>
<keyword evidence="1" id="KW-0472">Membrane</keyword>
<comment type="caution">
    <text evidence="2">The sequence shown here is derived from an EMBL/GenBank/DDBJ whole genome shotgun (WGS) entry which is preliminary data.</text>
</comment>
<sequence length="202" mass="23495">MKKFVRFMIFLFQILLLTLSICLFWIFRPVSFIDNFNSYLICNNGTYYQAGSNFVFSADGKLDKFNDKKARKLCDHGIILDYGDTYSTNPNVNYRYQPAIRHDSNWLQSLLVAAVPVIFVLLLIKKTNLKTNLLILSAFLAVIIFLLFLKTPGKILFCQRKAALQSEDFKKSANKAGRLLHEFDIEYQQKIHNEILKKCLNY</sequence>
<dbReference type="Proteomes" id="UP000177698">
    <property type="component" value="Unassembled WGS sequence"/>
</dbReference>
<gene>
    <name evidence="2" type="ORF">A2954_01410</name>
</gene>
<keyword evidence="1" id="KW-0812">Transmembrane</keyword>
<dbReference type="EMBL" id="MGAG01000002">
    <property type="protein sequence ID" value="OGK42483.1"/>
    <property type="molecule type" value="Genomic_DNA"/>
</dbReference>
<feature type="transmembrane region" description="Helical" evidence="1">
    <location>
        <begin position="106"/>
        <end position="124"/>
    </location>
</feature>
<accession>A0A1F7IGJ2</accession>